<reference evidence="3" key="1">
    <citation type="journal article" date="2023" name="Mol. Phylogenet. Evol.">
        <title>Genome-scale phylogeny and comparative genomics of the fungal order Sordariales.</title>
        <authorList>
            <person name="Hensen N."/>
            <person name="Bonometti L."/>
            <person name="Westerberg I."/>
            <person name="Brannstrom I.O."/>
            <person name="Guillou S."/>
            <person name="Cros-Aarteil S."/>
            <person name="Calhoun S."/>
            <person name="Haridas S."/>
            <person name="Kuo A."/>
            <person name="Mondo S."/>
            <person name="Pangilinan J."/>
            <person name="Riley R."/>
            <person name="LaButti K."/>
            <person name="Andreopoulos B."/>
            <person name="Lipzen A."/>
            <person name="Chen C."/>
            <person name="Yan M."/>
            <person name="Daum C."/>
            <person name="Ng V."/>
            <person name="Clum A."/>
            <person name="Steindorff A."/>
            <person name="Ohm R.A."/>
            <person name="Martin F."/>
            <person name="Silar P."/>
            <person name="Natvig D.O."/>
            <person name="Lalanne C."/>
            <person name="Gautier V."/>
            <person name="Ament-Velasquez S.L."/>
            <person name="Kruys A."/>
            <person name="Hutchinson M.I."/>
            <person name="Powell A.J."/>
            <person name="Barry K."/>
            <person name="Miller A.N."/>
            <person name="Grigoriev I.V."/>
            <person name="Debuchy R."/>
            <person name="Gladieux P."/>
            <person name="Hiltunen Thoren M."/>
            <person name="Johannesson H."/>
        </authorList>
    </citation>
    <scope>NUCLEOTIDE SEQUENCE</scope>
    <source>
        <strain evidence="3">CBS 757.83</strain>
    </source>
</reference>
<feature type="domain" description="Thioesterase" evidence="2">
    <location>
        <begin position="32"/>
        <end position="135"/>
    </location>
</feature>
<evidence type="ECO:0000259" key="2">
    <source>
        <dbReference type="Pfam" id="PF00975"/>
    </source>
</evidence>
<dbReference type="AlphaFoldDB" id="A0AAN6T031"/>
<dbReference type="InterPro" id="IPR029058">
    <property type="entry name" value="AB_hydrolase_fold"/>
</dbReference>
<evidence type="ECO:0000313" key="3">
    <source>
        <dbReference type="EMBL" id="KAK4100150.1"/>
    </source>
</evidence>
<dbReference type="Gene3D" id="3.40.50.1820">
    <property type="entry name" value="alpha/beta hydrolase"/>
    <property type="match status" value="1"/>
</dbReference>
<dbReference type="Pfam" id="PF00975">
    <property type="entry name" value="Thioesterase"/>
    <property type="match status" value="1"/>
</dbReference>
<dbReference type="SUPFAM" id="SSF53474">
    <property type="entry name" value="alpha/beta-Hydrolases"/>
    <property type="match status" value="1"/>
</dbReference>
<evidence type="ECO:0000256" key="1">
    <source>
        <dbReference type="SAM" id="MobiDB-lite"/>
    </source>
</evidence>
<dbReference type="Proteomes" id="UP001305647">
    <property type="component" value="Unassembled WGS sequence"/>
</dbReference>
<dbReference type="InterPro" id="IPR001031">
    <property type="entry name" value="Thioesterase"/>
</dbReference>
<comment type="caution">
    <text evidence="3">The sequence shown here is derived from an EMBL/GenBank/DDBJ whole genome shotgun (WGS) entry which is preliminary data.</text>
</comment>
<sequence length="284" mass="31062">MFDGNPTVIQEGPGGPFQNGGVAPKSSKPPTPLVLIHDGGGTIFSYHCLGNLGRPVYGIANPHYYGGRWEGGIPEMATRYLQFIKSAVPGGDIIIGGWSLGGLVSLEVARRMADDKDRSLNLLGIVMIDSVCPVVSTPPRVQVLQHVMQWGEHTREETKELVTRCFSEAVRMLGEWTLPAWEKTQGEEEEEGLRTPPPNTRPPPVVLLRAIGKVPVAGDGVARVDIHRLDRQLGWGHYRKDLVIRVIDIPGHHFNIFHTDDNLDTTTEAIIRACLDLEGMGSSG</sequence>
<organism evidence="3 4">
    <name type="scientific">Parathielavia hyrcaniae</name>
    <dbReference type="NCBI Taxonomy" id="113614"/>
    <lineage>
        <taxon>Eukaryota</taxon>
        <taxon>Fungi</taxon>
        <taxon>Dikarya</taxon>
        <taxon>Ascomycota</taxon>
        <taxon>Pezizomycotina</taxon>
        <taxon>Sordariomycetes</taxon>
        <taxon>Sordariomycetidae</taxon>
        <taxon>Sordariales</taxon>
        <taxon>Chaetomiaceae</taxon>
        <taxon>Parathielavia</taxon>
    </lineage>
</organism>
<keyword evidence="4" id="KW-1185">Reference proteome</keyword>
<name>A0AAN6T031_9PEZI</name>
<gene>
    <name evidence="3" type="ORF">N658DRAFT_428321</name>
</gene>
<accession>A0AAN6T031</accession>
<protein>
    <submittedName>
        <fullName evidence="3">Alpha/beta-hydrolase</fullName>
    </submittedName>
</protein>
<evidence type="ECO:0000313" key="4">
    <source>
        <dbReference type="Proteomes" id="UP001305647"/>
    </source>
</evidence>
<reference evidence="3" key="2">
    <citation type="submission" date="2023-05" db="EMBL/GenBank/DDBJ databases">
        <authorList>
            <consortium name="Lawrence Berkeley National Laboratory"/>
            <person name="Steindorff A."/>
            <person name="Hensen N."/>
            <person name="Bonometti L."/>
            <person name="Westerberg I."/>
            <person name="Brannstrom I.O."/>
            <person name="Guillou S."/>
            <person name="Cros-Aarteil S."/>
            <person name="Calhoun S."/>
            <person name="Haridas S."/>
            <person name="Kuo A."/>
            <person name="Mondo S."/>
            <person name="Pangilinan J."/>
            <person name="Riley R."/>
            <person name="Labutti K."/>
            <person name="Andreopoulos B."/>
            <person name="Lipzen A."/>
            <person name="Chen C."/>
            <person name="Yanf M."/>
            <person name="Daum C."/>
            <person name="Ng V."/>
            <person name="Clum A."/>
            <person name="Ohm R."/>
            <person name="Martin F."/>
            <person name="Silar P."/>
            <person name="Natvig D."/>
            <person name="Lalanne C."/>
            <person name="Gautier V."/>
            <person name="Ament-Velasquez S.L."/>
            <person name="Kruys A."/>
            <person name="Hutchinson M.I."/>
            <person name="Powell A.J."/>
            <person name="Barry K."/>
            <person name="Miller A.N."/>
            <person name="Grigoriev I.V."/>
            <person name="Debuchy R."/>
            <person name="Gladieux P."/>
            <person name="Thoren M.H."/>
            <person name="Johannesson H."/>
        </authorList>
    </citation>
    <scope>NUCLEOTIDE SEQUENCE</scope>
    <source>
        <strain evidence="3">CBS 757.83</strain>
    </source>
</reference>
<proteinExistence type="predicted"/>
<feature type="region of interest" description="Disordered" evidence="1">
    <location>
        <begin position="1"/>
        <end position="31"/>
    </location>
</feature>
<dbReference type="EMBL" id="MU863643">
    <property type="protein sequence ID" value="KAK4100150.1"/>
    <property type="molecule type" value="Genomic_DNA"/>
</dbReference>